<reference evidence="2" key="1">
    <citation type="submission" date="2023-07" db="EMBL/GenBank/DDBJ databases">
        <title>Genomic Encyclopedia of Type Strains, Phase IV (KMG-IV): sequencing the most valuable type-strain genomes for metagenomic binning, comparative biology and taxonomic classification.</title>
        <authorList>
            <person name="Goeker M."/>
        </authorList>
    </citation>
    <scope>NUCLEOTIDE SEQUENCE</scope>
    <source>
        <strain evidence="2">DSM 21202</strain>
    </source>
</reference>
<dbReference type="RefSeq" id="WP_306885939.1">
    <property type="nucleotide sequence ID" value="NZ_JAUSUL010000002.1"/>
</dbReference>
<gene>
    <name evidence="2" type="ORF">J2S73_002570</name>
</gene>
<evidence type="ECO:0000313" key="3">
    <source>
        <dbReference type="Proteomes" id="UP001229244"/>
    </source>
</evidence>
<name>A0AAE3VQJ3_9HYPH</name>
<sequence length="73" mass="8078">MANASKKMGHGAQGKNDGSGAMTDMPKDMVEEDEILSNREKSQHSDERGLDTKHVQNQQGQDHSEAQLPDDER</sequence>
<keyword evidence="3" id="KW-1185">Reference proteome</keyword>
<organism evidence="2 3">
    <name type="scientific">Amorphus orientalis</name>
    <dbReference type="NCBI Taxonomy" id="649198"/>
    <lineage>
        <taxon>Bacteria</taxon>
        <taxon>Pseudomonadati</taxon>
        <taxon>Pseudomonadota</taxon>
        <taxon>Alphaproteobacteria</taxon>
        <taxon>Hyphomicrobiales</taxon>
        <taxon>Amorphaceae</taxon>
        <taxon>Amorphus</taxon>
    </lineage>
</organism>
<dbReference type="EMBL" id="JAUSUL010000002">
    <property type="protein sequence ID" value="MDQ0316113.1"/>
    <property type="molecule type" value="Genomic_DNA"/>
</dbReference>
<dbReference type="Proteomes" id="UP001229244">
    <property type="component" value="Unassembled WGS sequence"/>
</dbReference>
<feature type="compositionally biased region" description="Basic and acidic residues" evidence="1">
    <location>
        <begin position="36"/>
        <end position="54"/>
    </location>
</feature>
<accession>A0AAE3VQJ3</accession>
<dbReference type="AlphaFoldDB" id="A0AAE3VQJ3"/>
<proteinExistence type="predicted"/>
<evidence type="ECO:0000313" key="2">
    <source>
        <dbReference type="EMBL" id="MDQ0316113.1"/>
    </source>
</evidence>
<comment type="caution">
    <text evidence="2">The sequence shown here is derived from an EMBL/GenBank/DDBJ whole genome shotgun (WGS) entry which is preliminary data.</text>
</comment>
<feature type="region of interest" description="Disordered" evidence="1">
    <location>
        <begin position="1"/>
        <end position="73"/>
    </location>
</feature>
<evidence type="ECO:0000256" key="1">
    <source>
        <dbReference type="SAM" id="MobiDB-lite"/>
    </source>
</evidence>
<protein>
    <submittedName>
        <fullName evidence="2">Uncharacterized protein</fullName>
    </submittedName>
</protein>